<dbReference type="GO" id="GO:0006605">
    <property type="term" value="P:protein targeting"/>
    <property type="evidence" value="ECO:0007669"/>
    <property type="project" value="InterPro"/>
</dbReference>
<protein>
    <submittedName>
        <fullName evidence="8">Flagellar biosynthetic protein FliR</fullName>
    </submittedName>
</protein>
<dbReference type="RefSeq" id="WP_184147614.1">
    <property type="nucleotide sequence ID" value="NZ_JACHFM010000001.1"/>
</dbReference>
<keyword evidence="8" id="KW-0969">Cilium</keyword>
<keyword evidence="3" id="KW-1003">Cell membrane</keyword>
<evidence type="ECO:0000256" key="5">
    <source>
        <dbReference type="ARBA" id="ARBA00022989"/>
    </source>
</evidence>
<keyword evidence="8" id="KW-0966">Cell projection</keyword>
<keyword evidence="5 7" id="KW-1133">Transmembrane helix</keyword>
<evidence type="ECO:0000256" key="6">
    <source>
        <dbReference type="ARBA" id="ARBA00023136"/>
    </source>
</evidence>
<evidence type="ECO:0000256" key="4">
    <source>
        <dbReference type="ARBA" id="ARBA00022692"/>
    </source>
</evidence>
<feature type="transmembrane region" description="Helical" evidence="7">
    <location>
        <begin position="12"/>
        <end position="33"/>
    </location>
</feature>
<dbReference type="PANTHER" id="PTHR30065:SF8">
    <property type="entry name" value="FLAGELLAR BIOSYNTHETIC PROTEIN FLIR"/>
    <property type="match status" value="1"/>
</dbReference>
<accession>A0A840SPK5</accession>
<dbReference type="AlphaFoldDB" id="A0A840SPK5"/>
<evidence type="ECO:0000256" key="1">
    <source>
        <dbReference type="ARBA" id="ARBA00004651"/>
    </source>
</evidence>
<feature type="transmembrane region" description="Helical" evidence="7">
    <location>
        <begin position="74"/>
        <end position="107"/>
    </location>
</feature>
<dbReference type="Pfam" id="PF01311">
    <property type="entry name" value="Bac_export_1"/>
    <property type="match status" value="1"/>
</dbReference>
<keyword evidence="9" id="KW-1185">Reference proteome</keyword>
<comment type="similarity">
    <text evidence="2">Belongs to the FliR/MopE/SpaR family.</text>
</comment>
<comment type="caution">
    <text evidence="8">The sequence shown here is derived from an EMBL/GenBank/DDBJ whole genome shotgun (WGS) entry which is preliminary data.</text>
</comment>
<dbReference type="InterPro" id="IPR002010">
    <property type="entry name" value="T3SS_IM_R"/>
</dbReference>
<feature type="transmembrane region" description="Helical" evidence="7">
    <location>
        <begin position="215"/>
        <end position="240"/>
    </location>
</feature>
<dbReference type="PANTHER" id="PTHR30065">
    <property type="entry name" value="FLAGELLAR BIOSYNTHETIC PROTEIN FLIR"/>
    <property type="match status" value="1"/>
</dbReference>
<organism evidence="8 9">
    <name type="scientific">Amaricoccus macauensis</name>
    <dbReference type="NCBI Taxonomy" id="57001"/>
    <lineage>
        <taxon>Bacteria</taxon>
        <taxon>Pseudomonadati</taxon>
        <taxon>Pseudomonadota</taxon>
        <taxon>Alphaproteobacteria</taxon>
        <taxon>Rhodobacterales</taxon>
        <taxon>Paracoccaceae</taxon>
        <taxon>Amaricoccus</taxon>
    </lineage>
</organism>
<feature type="transmembrane region" description="Helical" evidence="7">
    <location>
        <begin position="182"/>
        <end position="203"/>
    </location>
</feature>
<evidence type="ECO:0000256" key="3">
    <source>
        <dbReference type="ARBA" id="ARBA00022475"/>
    </source>
</evidence>
<sequence length="259" mass="27130">MFAALGTILDLADAALAGAILVFARVSGVMILLPGFGEQVIPARIRLALTLAFTLVVWPLLTPELLRTDPARPFLAMLIIEATIGLMLGLAIRLMVMALQIAGVIAAQSTSLSQMFGSSLTPEPMPAIGNILMLAGVTLALAMGLHVKIAVTVARSYEILPIGLPVPAEDVARWGTARIAEAFALGFSLAAPFVIAAFAYNLALGVINRAMPQLMVSFIGAPAITAGGILLLMLAAPVILHFWGHRLDLTLADPLVAPR</sequence>
<reference evidence="8 9" key="1">
    <citation type="submission" date="2020-08" db="EMBL/GenBank/DDBJ databases">
        <title>Genomic Encyclopedia of Type Strains, Phase IV (KMG-IV): sequencing the most valuable type-strain genomes for metagenomic binning, comparative biology and taxonomic classification.</title>
        <authorList>
            <person name="Goeker M."/>
        </authorList>
    </citation>
    <scope>NUCLEOTIDE SEQUENCE [LARGE SCALE GENOMIC DNA]</scope>
    <source>
        <strain evidence="8 9">DSM 101730</strain>
    </source>
</reference>
<feature type="transmembrane region" description="Helical" evidence="7">
    <location>
        <begin position="127"/>
        <end position="147"/>
    </location>
</feature>
<proteinExistence type="inferred from homology"/>
<keyword evidence="8" id="KW-0282">Flagellum</keyword>
<gene>
    <name evidence="8" type="ORF">HNP73_001142</name>
</gene>
<keyword evidence="4 7" id="KW-0812">Transmembrane</keyword>
<name>A0A840SPK5_9RHOB</name>
<evidence type="ECO:0000313" key="8">
    <source>
        <dbReference type="EMBL" id="MBB5221221.1"/>
    </source>
</evidence>
<evidence type="ECO:0000256" key="7">
    <source>
        <dbReference type="SAM" id="Phobius"/>
    </source>
</evidence>
<comment type="subcellular location">
    <subcellularLocation>
        <location evidence="1">Cell membrane</location>
        <topology evidence="1">Multi-pass membrane protein</topology>
    </subcellularLocation>
</comment>
<dbReference type="Proteomes" id="UP000549457">
    <property type="component" value="Unassembled WGS sequence"/>
</dbReference>
<dbReference type="PRINTS" id="PR00953">
    <property type="entry name" value="TYPE3IMRPROT"/>
</dbReference>
<dbReference type="GO" id="GO:0005886">
    <property type="term" value="C:plasma membrane"/>
    <property type="evidence" value="ECO:0007669"/>
    <property type="project" value="UniProtKB-SubCell"/>
</dbReference>
<dbReference type="EMBL" id="JACHFM010000001">
    <property type="protein sequence ID" value="MBB5221221.1"/>
    <property type="molecule type" value="Genomic_DNA"/>
</dbReference>
<keyword evidence="6 7" id="KW-0472">Membrane</keyword>
<evidence type="ECO:0000313" key="9">
    <source>
        <dbReference type="Proteomes" id="UP000549457"/>
    </source>
</evidence>
<evidence type="ECO:0000256" key="2">
    <source>
        <dbReference type="ARBA" id="ARBA00009772"/>
    </source>
</evidence>